<feature type="non-terminal residue" evidence="1">
    <location>
        <position position="1"/>
    </location>
</feature>
<reference evidence="1" key="1">
    <citation type="submission" date="2015-11" db="EMBL/GenBank/DDBJ databases">
        <title>De novo transcriptome assembly of four potential Pierce s Disease insect vectors from Arizona vineyards.</title>
        <authorList>
            <person name="Tassone E.E."/>
        </authorList>
    </citation>
    <scope>NUCLEOTIDE SEQUENCE</scope>
</reference>
<gene>
    <name evidence="1" type="ORF">g.55036</name>
</gene>
<sequence length="101" mass="11249">ISTNVLSADDSTSTSRVFRLTGNIIVTRILPSTVQCASRPFTLPQTTRSMSLSLTRHCSQSNLSVFNQTFFVECSLRLSYFFAEPCCLFPNGEFQGNNVEI</sequence>
<accession>A0A1B6K9E9</accession>
<evidence type="ECO:0000313" key="1">
    <source>
        <dbReference type="EMBL" id="JAT08045.1"/>
    </source>
</evidence>
<protein>
    <submittedName>
        <fullName evidence="1">Uncharacterized protein</fullName>
    </submittedName>
</protein>
<organism evidence="1">
    <name type="scientific">Graphocephala atropunctata</name>
    <dbReference type="NCBI Taxonomy" id="36148"/>
    <lineage>
        <taxon>Eukaryota</taxon>
        <taxon>Metazoa</taxon>
        <taxon>Ecdysozoa</taxon>
        <taxon>Arthropoda</taxon>
        <taxon>Hexapoda</taxon>
        <taxon>Insecta</taxon>
        <taxon>Pterygota</taxon>
        <taxon>Neoptera</taxon>
        <taxon>Paraneoptera</taxon>
        <taxon>Hemiptera</taxon>
        <taxon>Auchenorrhyncha</taxon>
        <taxon>Membracoidea</taxon>
        <taxon>Cicadellidae</taxon>
        <taxon>Cicadellinae</taxon>
        <taxon>Cicadellini</taxon>
        <taxon>Graphocephala</taxon>
    </lineage>
</organism>
<name>A0A1B6K9E9_9HEMI</name>
<proteinExistence type="predicted"/>
<dbReference type="EMBL" id="GEBQ01031932">
    <property type="protein sequence ID" value="JAT08045.1"/>
    <property type="molecule type" value="Transcribed_RNA"/>
</dbReference>
<dbReference type="AlphaFoldDB" id="A0A1B6K9E9"/>